<proteinExistence type="inferred from homology"/>
<dbReference type="GO" id="GO:0046872">
    <property type="term" value="F:metal ion binding"/>
    <property type="evidence" value="ECO:0007669"/>
    <property type="project" value="UniProtKB-UniRule"/>
</dbReference>
<keyword evidence="4 5" id="KW-0479">Metal-binding</keyword>
<dbReference type="RefSeq" id="WP_256881925.1">
    <property type="nucleotide sequence ID" value="NZ_JAFJMG010000036.1"/>
</dbReference>
<gene>
    <name evidence="7" type="ORF">QP460_004005</name>
</gene>
<dbReference type="Pfam" id="PF01784">
    <property type="entry name" value="DUF34_NIF3"/>
    <property type="match status" value="1"/>
</dbReference>
<feature type="binding site" evidence="6">
    <location>
        <position position="355"/>
    </location>
    <ligand>
        <name>a divalent metal cation</name>
        <dbReference type="ChEBI" id="CHEBI:60240"/>
        <label>1</label>
    </ligand>
</feature>
<comment type="caution">
    <text evidence="7">The sequence shown here is derived from an EMBL/GenBank/DDBJ whole genome shotgun (WGS) entry which is preliminary data.</text>
</comment>
<dbReference type="InterPro" id="IPR017221">
    <property type="entry name" value="DUF34/NIF3_bac"/>
</dbReference>
<dbReference type="EMBL" id="JASOOY020000011">
    <property type="protein sequence ID" value="MEO3716749.1"/>
    <property type="molecule type" value="Genomic_DNA"/>
</dbReference>
<dbReference type="GO" id="GO:0005737">
    <property type="term" value="C:cytoplasm"/>
    <property type="evidence" value="ECO:0007669"/>
    <property type="project" value="TreeGrafter"/>
</dbReference>
<evidence type="ECO:0000256" key="3">
    <source>
        <dbReference type="ARBA" id="ARBA00022112"/>
    </source>
</evidence>
<reference evidence="7" key="2">
    <citation type="submission" date="2024-05" db="EMBL/GenBank/DDBJ databases">
        <authorList>
            <person name="Wolfe A."/>
        </authorList>
    </citation>
    <scope>NUCLEOTIDE SEQUENCE</scope>
    <source>
        <strain evidence="7">UMB1064</strain>
    </source>
</reference>
<dbReference type="PANTHER" id="PTHR13799">
    <property type="entry name" value="NGG1 INTERACTING FACTOR 3"/>
    <property type="match status" value="1"/>
</dbReference>
<sequence>MTDSAQTRAEGNNTAVTVADVRAAMDAAYPPALAESWDKVGLICGDPQDEVRRIALALDCTDEVADRAIASGAQMLVVHHPLLLRGVNSVAADTPKGRIIHKLIRAGVALFAAHTNADSARPGVNDQLATMLGVEPGAPLAPQPAPGLDTWTVKVPADHVDKVAQAMFEAGAGTIGDYDCCAFRINGRGQFRPLSGANPFIGAEGQVEYVEEVRLEMVAPRSMRAAIVKALVAAHPYEEPAFDIVDNQATGLDPQQAVGIGRVGTLDTPMPFKDFVARVAERLPATAWGVRGAGDPERMIRTVAVASGSGDSFLDTVAKMGVDAFVTSDLRHHPVDETLRTADFCVVDTAHWASEFPWCYQAADILAERLGVATEVLEVRTDPWTVAESSTQARK</sequence>
<protein>
    <recommendedName>
        <fullName evidence="3 5">GTP cyclohydrolase 1 type 2 homolog</fullName>
    </recommendedName>
</protein>
<evidence type="ECO:0000256" key="4">
    <source>
        <dbReference type="ARBA" id="ARBA00022723"/>
    </source>
</evidence>
<comment type="similarity">
    <text evidence="1 5">Belongs to the GTP cyclohydrolase I type 2/NIF3 family.</text>
</comment>
<dbReference type="NCBIfam" id="TIGR00486">
    <property type="entry name" value="YbgI_SA1388"/>
    <property type="match status" value="1"/>
</dbReference>
<reference evidence="7" key="1">
    <citation type="submission" date="2023-05" db="EMBL/GenBank/DDBJ databases">
        <authorList>
            <person name="Du J."/>
        </authorList>
    </citation>
    <scope>NUCLEOTIDE SEQUENCE</scope>
    <source>
        <strain evidence="7">UMB1064</strain>
    </source>
</reference>
<dbReference type="PANTHER" id="PTHR13799:SF14">
    <property type="entry name" value="GTP CYCLOHYDROLASE 1 TYPE 2 HOMOLOG"/>
    <property type="match status" value="1"/>
</dbReference>
<dbReference type="FunFam" id="3.30.70.120:FF:000006">
    <property type="entry name" value="GTP cyclohydrolase 1 type 2 homolog"/>
    <property type="match status" value="1"/>
</dbReference>
<evidence type="ECO:0000313" key="7">
    <source>
        <dbReference type="EMBL" id="MEO3716749.1"/>
    </source>
</evidence>
<name>A0AAW9SHT5_CORAY</name>
<evidence type="ECO:0000256" key="2">
    <source>
        <dbReference type="ARBA" id="ARBA00011643"/>
    </source>
</evidence>
<evidence type="ECO:0000256" key="1">
    <source>
        <dbReference type="ARBA" id="ARBA00006964"/>
    </source>
</evidence>
<dbReference type="AlphaFoldDB" id="A0AAW9SHT5"/>
<feature type="binding site" evidence="6">
    <location>
        <position position="351"/>
    </location>
    <ligand>
        <name>a divalent metal cation</name>
        <dbReference type="ChEBI" id="CHEBI:60240"/>
        <label>1</label>
    </ligand>
</feature>
<dbReference type="InterPro" id="IPR015867">
    <property type="entry name" value="N-reg_PII/ATP_PRibTrfase_C"/>
</dbReference>
<evidence type="ECO:0000313" key="8">
    <source>
        <dbReference type="Proteomes" id="UP001223646"/>
    </source>
</evidence>
<dbReference type="FunFam" id="3.40.1390.30:FF:000001">
    <property type="entry name" value="GTP cyclohydrolase 1 type 2"/>
    <property type="match status" value="1"/>
</dbReference>
<organism evidence="7 8">
    <name type="scientific">Corynebacterium amycolatum</name>
    <dbReference type="NCBI Taxonomy" id="43765"/>
    <lineage>
        <taxon>Bacteria</taxon>
        <taxon>Bacillati</taxon>
        <taxon>Actinomycetota</taxon>
        <taxon>Actinomycetes</taxon>
        <taxon>Mycobacteriales</taxon>
        <taxon>Corynebacteriaceae</taxon>
        <taxon>Corynebacterium</taxon>
    </lineage>
</organism>
<dbReference type="InterPro" id="IPR036069">
    <property type="entry name" value="DUF34/NIF3_sf"/>
</dbReference>
<evidence type="ECO:0000256" key="6">
    <source>
        <dbReference type="PIRSR" id="PIRSR602678-1"/>
    </source>
</evidence>
<accession>A0AAW9SHT5</accession>
<dbReference type="PIRSF" id="PIRSF037489">
    <property type="entry name" value="UCP037489_NIF3_YqfO"/>
    <property type="match status" value="1"/>
</dbReference>
<feature type="binding site" evidence="6">
    <location>
        <position position="80"/>
    </location>
    <ligand>
        <name>a divalent metal cation</name>
        <dbReference type="ChEBI" id="CHEBI:60240"/>
        <label>1</label>
    </ligand>
</feature>
<comment type="subunit">
    <text evidence="2">Homohexamer.</text>
</comment>
<dbReference type="SUPFAM" id="SSF102705">
    <property type="entry name" value="NIF3 (NGG1p interacting factor 3)-like"/>
    <property type="match status" value="1"/>
</dbReference>
<dbReference type="Proteomes" id="UP001223646">
    <property type="component" value="Unassembled WGS sequence"/>
</dbReference>
<dbReference type="Gene3D" id="3.30.70.120">
    <property type="match status" value="1"/>
</dbReference>
<dbReference type="Gene3D" id="3.40.1390.30">
    <property type="entry name" value="NIF3 (NGG1p interacting factor 3)-like"/>
    <property type="match status" value="2"/>
</dbReference>
<dbReference type="InterPro" id="IPR002678">
    <property type="entry name" value="DUF34/NIF3"/>
</dbReference>
<evidence type="ECO:0000256" key="5">
    <source>
        <dbReference type="PIRNR" id="PIRNR037489"/>
    </source>
</evidence>
<feature type="binding site" evidence="6">
    <location>
        <position position="118"/>
    </location>
    <ligand>
        <name>a divalent metal cation</name>
        <dbReference type="ChEBI" id="CHEBI:60240"/>
        <label>1</label>
    </ligand>
</feature>
<feature type="binding site" evidence="6">
    <location>
        <position position="79"/>
    </location>
    <ligand>
        <name>a divalent metal cation</name>
        <dbReference type="ChEBI" id="CHEBI:60240"/>
        <label>1</label>
    </ligand>
</feature>